<evidence type="ECO:0000256" key="1">
    <source>
        <dbReference type="SAM" id="MobiDB-lite"/>
    </source>
</evidence>
<proteinExistence type="predicted"/>
<feature type="compositionally biased region" description="Low complexity" evidence="1">
    <location>
        <begin position="15"/>
        <end position="28"/>
    </location>
</feature>
<dbReference type="EMBL" id="JAIVGD010000018">
    <property type="protein sequence ID" value="KAH0754133.1"/>
    <property type="molecule type" value="Genomic_DNA"/>
</dbReference>
<feature type="transmembrane region" description="Helical" evidence="2">
    <location>
        <begin position="72"/>
        <end position="90"/>
    </location>
</feature>
<evidence type="ECO:0000313" key="3">
    <source>
        <dbReference type="EMBL" id="KAH0754133.1"/>
    </source>
</evidence>
<keyword evidence="2" id="KW-1133">Transmembrane helix</keyword>
<accession>A0ABQ7USL8</accession>
<reference evidence="3 4" key="1">
    <citation type="journal article" date="2021" name="bioRxiv">
        <title>Chromosome-scale and haplotype-resolved genome assembly of a tetraploid potato cultivar.</title>
        <authorList>
            <person name="Sun H."/>
            <person name="Jiao W.-B."/>
            <person name="Krause K."/>
            <person name="Campoy J.A."/>
            <person name="Goel M."/>
            <person name="Folz-Donahue K."/>
            <person name="Kukat C."/>
            <person name="Huettel B."/>
            <person name="Schneeberger K."/>
        </authorList>
    </citation>
    <scope>NUCLEOTIDE SEQUENCE [LARGE SCALE GENOMIC DNA]</scope>
    <source>
        <strain evidence="3">SolTubOtavaFocal</strain>
        <tissue evidence="3">Leaves</tissue>
    </source>
</reference>
<keyword evidence="2" id="KW-0472">Membrane</keyword>
<name>A0ABQ7USL8_SOLTU</name>
<protein>
    <submittedName>
        <fullName evidence="3">Uncharacterized protein</fullName>
    </submittedName>
</protein>
<evidence type="ECO:0000313" key="4">
    <source>
        <dbReference type="Proteomes" id="UP000826656"/>
    </source>
</evidence>
<keyword evidence="2" id="KW-0812">Transmembrane</keyword>
<dbReference type="Proteomes" id="UP000826656">
    <property type="component" value="Unassembled WGS sequence"/>
</dbReference>
<organism evidence="3 4">
    <name type="scientific">Solanum tuberosum</name>
    <name type="common">Potato</name>
    <dbReference type="NCBI Taxonomy" id="4113"/>
    <lineage>
        <taxon>Eukaryota</taxon>
        <taxon>Viridiplantae</taxon>
        <taxon>Streptophyta</taxon>
        <taxon>Embryophyta</taxon>
        <taxon>Tracheophyta</taxon>
        <taxon>Spermatophyta</taxon>
        <taxon>Magnoliopsida</taxon>
        <taxon>eudicotyledons</taxon>
        <taxon>Gunneridae</taxon>
        <taxon>Pentapetalae</taxon>
        <taxon>asterids</taxon>
        <taxon>lamiids</taxon>
        <taxon>Solanales</taxon>
        <taxon>Solanaceae</taxon>
        <taxon>Solanoideae</taxon>
        <taxon>Solaneae</taxon>
        <taxon>Solanum</taxon>
    </lineage>
</organism>
<comment type="caution">
    <text evidence="3">The sequence shown here is derived from an EMBL/GenBank/DDBJ whole genome shotgun (WGS) entry which is preliminary data.</text>
</comment>
<gene>
    <name evidence="3" type="ORF">KY290_024403</name>
</gene>
<evidence type="ECO:0000256" key="2">
    <source>
        <dbReference type="SAM" id="Phobius"/>
    </source>
</evidence>
<sequence length="94" mass="10508">MSEKQSRCLNPLPRSYSSQKSSGSPHSSVGFVSVAEARGLCSFLPQLTALKKIIVNTPVVLIPIMNSKYLDLYHLLCYYDLVLILIYFKISLVV</sequence>
<keyword evidence="4" id="KW-1185">Reference proteome</keyword>
<feature type="region of interest" description="Disordered" evidence="1">
    <location>
        <begin position="1"/>
        <end position="28"/>
    </location>
</feature>